<comment type="caution">
    <text evidence="2">The sequence shown here is derived from an EMBL/GenBank/DDBJ whole genome shotgun (WGS) entry which is preliminary data.</text>
</comment>
<dbReference type="Proteomes" id="UP001454036">
    <property type="component" value="Unassembled WGS sequence"/>
</dbReference>
<dbReference type="AlphaFoldDB" id="A0AAV3PZH6"/>
<evidence type="ECO:0000256" key="1">
    <source>
        <dbReference type="SAM" id="Coils"/>
    </source>
</evidence>
<keyword evidence="1" id="KW-0175">Coiled coil</keyword>
<name>A0AAV3PZH6_LITER</name>
<feature type="coiled-coil region" evidence="1">
    <location>
        <begin position="17"/>
        <end position="44"/>
    </location>
</feature>
<dbReference type="EMBL" id="BAABME010019283">
    <property type="protein sequence ID" value="GAA0156683.1"/>
    <property type="molecule type" value="Genomic_DNA"/>
</dbReference>
<sequence length="87" mass="9937">MSSEDLSLKRYGEVQEAAELDSEAATLEARAKDLRVQAQEWRSVVTQLDLQAADTFQQISKFIPWRRENSSRSGQTLGIFVFRVRSC</sequence>
<protein>
    <submittedName>
        <fullName evidence="2">Uncharacterized protein</fullName>
    </submittedName>
</protein>
<proteinExistence type="predicted"/>
<organism evidence="2 3">
    <name type="scientific">Lithospermum erythrorhizon</name>
    <name type="common">Purple gromwell</name>
    <name type="synonym">Lithospermum officinale var. erythrorhizon</name>
    <dbReference type="NCBI Taxonomy" id="34254"/>
    <lineage>
        <taxon>Eukaryota</taxon>
        <taxon>Viridiplantae</taxon>
        <taxon>Streptophyta</taxon>
        <taxon>Embryophyta</taxon>
        <taxon>Tracheophyta</taxon>
        <taxon>Spermatophyta</taxon>
        <taxon>Magnoliopsida</taxon>
        <taxon>eudicotyledons</taxon>
        <taxon>Gunneridae</taxon>
        <taxon>Pentapetalae</taxon>
        <taxon>asterids</taxon>
        <taxon>lamiids</taxon>
        <taxon>Boraginales</taxon>
        <taxon>Boraginaceae</taxon>
        <taxon>Boraginoideae</taxon>
        <taxon>Lithospermeae</taxon>
        <taxon>Lithospermum</taxon>
    </lineage>
</organism>
<keyword evidence="3" id="KW-1185">Reference proteome</keyword>
<evidence type="ECO:0000313" key="2">
    <source>
        <dbReference type="EMBL" id="GAA0156683.1"/>
    </source>
</evidence>
<evidence type="ECO:0000313" key="3">
    <source>
        <dbReference type="Proteomes" id="UP001454036"/>
    </source>
</evidence>
<gene>
    <name evidence="2" type="ORF">LIER_38322</name>
</gene>
<reference evidence="2 3" key="1">
    <citation type="submission" date="2024-01" db="EMBL/GenBank/DDBJ databases">
        <title>The complete chloroplast genome sequence of Lithospermum erythrorhizon: insights into the phylogenetic relationship among Boraginaceae species and the maternal lineages of purple gromwells.</title>
        <authorList>
            <person name="Okada T."/>
            <person name="Watanabe K."/>
        </authorList>
    </citation>
    <scope>NUCLEOTIDE SEQUENCE [LARGE SCALE GENOMIC DNA]</scope>
</reference>
<accession>A0AAV3PZH6</accession>